<protein>
    <submittedName>
        <fullName evidence="1">ECU06_0157 protein</fullName>
    </submittedName>
</protein>
<keyword evidence="2" id="KW-1185">Reference proteome</keyword>
<reference evidence="1 2" key="1">
    <citation type="journal article" date="2001" name="Nature">
        <title>Genome sequence and gene compaction of the eukaryote parasite Encephalitozoon cuniculi.</title>
        <authorList>
            <person name="Katinka M.D."/>
            <person name="Duprat S."/>
            <person name="Cornillot E."/>
            <person name="Metenier G."/>
            <person name="Thomarat F."/>
            <person name="Prensier G."/>
            <person name="Barbe V."/>
            <person name="Peyretaillade E."/>
            <person name="Brottier P."/>
            <person name="Wincker P."/>
            <person name="Delbac F."/>
            <person name="El Alaoui H."/>
            <person name="Peyret P."/>
            <person name="Saurin W."/>
            <person name="Gouy M."/>
            <person name="Weissenbach J."/>
            <person name="Vivares C.P."/>
        </authorList>
    </citation>
    <scope>NUCLEOTIDE SEQUENCE [LARGE SCALE GENOMIC DNA]</scope>
    <source>
        <strain evidence="1 2">GB-M1</strain>
    </source>
</reference>
<dbReference type="Proteomes" id="UP000000819">
    <property type="component" value="Chromosome VI"/>
</dbReference>
<dbReference type="KEGG" id="ecu:ECU06_0157"/>
<reference evidence="1 2" key="2">
    <citation type="journal article" date="2009" name="BMC Genomics">
        <title>Identification of transcriptional signals in Encephalitozoon cuniculi widespread among Microsporidia phylum: support for accurate structural genome annotation.</title>
        <authorList>
            <person name="Peyretaillade E."/>
            <person name="Goncalves O."/>
            <person name="Terrat S."/>
            <person name="Dugat-Bony E."/>
            <person name="Wincker P."/>
            <person name="Cornman R.S."/>
            <person name="Evans J.D."/>
            <person name="Delbac F."/>
            <person name="Peyret P."/>
        </authorList>
    </citation>
    <scope>NUCLEOTIDE SEQUENCE [LARGE SCALE GENOMIC DNA]</scope>
    <source>
        <strain evidence="1 2">GB-M1</strain>
    </source>
</reference>
<dbReference type="AlphaFoldDB" id="I7L8I5"/>
<dbReference type="EMBL" id="AL590446">
    <property type="protein sequence ID" value="CCI73937.1"/>
    <property type="molecule type" value="Genomic_DNA"/>
</dbReference>
<dbReference type="GeneID" id="77136362"/>
<evidence type="ECO:0000313" key="2">
    <source>
        <dbReference type="Proteomes" id="UP000000819"/>
    </source>
</evidence>
<dbReference type="InParanoid" id="I7L8I5"/>
<sequence length="65" mass="7664">MNILVEAQLRAEEVEEVKYDRASSTITMRANGKEYKYKIEESIETYILIHEQPVFVNMLGKEVRE</sequence>
<proteinExistence type="predicted"/>
<gene>
    <name evidence="1" type="ordered locus">ECU06_0157</name>
</gene>
<organism evidence="1 2">
    <name type="scientific">Encephalitozoon cuniculi (strain GB-M1)</name>
    <name type="common">Microsporidian parasite</name>
    <dbReference type="NCBI Taxonomy" id="284813"/>
    <lineage>
        <taxon>Eukaryota</taxon>
        <taxon>Fungi</taxon>
        <taxon>Fungi incertae sedis</taxon>
        <taxon>Microsporidia</taxon>
        <taxon>Unikaryonidae</taxon>
        <taxon>Encephalitozoon</taxon>
    </lineage>
</organism>
<dbReference type="VEuPathDB" id="MicrosporidiaDB:ECU06_0157"/>
<evidence type="ECO:0000313" key="1">
    <source>
        <dbReference type="EMBL" id="CCI73937.1"/>
    </source>
</evidence>
<accession>I7L8I5</accession>
<name>I7L8I5_ENCCU</name>
<dbReference type="RefSeq" id="NP_001402494.1">
    <property type="nucleotide sequence ID" value="NM_001415645.1"/>
</dbReference>
<dbReference type="HOGENOM" id="CLU_204114_0_0_1"/>